<evidence type="ECO:0000256" key="1">
    <source>
        <dbReference type="ARBA" id="ARBA00004141"/>
    </source>
</evidence>
<evidence type="ECO:0000256" key="6">
    <source>
        <dbReference type="ARBA" id="ARBA00023170"/>
    </source>
</evidence>
<evidence type="ECO:0000313" key="11">
    <source>
        <dbReference type="Proteomes" id="UP000228934"/>
    </source>
</evidence>
<keyword evidence="5 8" id="KW-0472">Membrane</keyword>
<proteinExistence type="predicted"/>
<dbReference type="PANTHER" id="PTHR48018">
    <property type="entry name" value="OLFACTORY RECEPTOR"/>
    <property type="match status" value="1"/>
</dbReference>
<dbReference type="OrthoDB" id="9975554at2759"/>
<feature type="chain" id="PRO_5013621173" description="G-protein coupled receptors family 1 profile domain-containing protein" evidence="9">
    <location>
        <begin position="24"/>
        <end position="147"/>
    </location>
</feature>
<comment type="subcellular location">
    <subcellularLocation>
        <location evidence="1">Membrane</location>
        <topology evidence="1">Multi-pass membrane protein</topology>
    </subcellularLocation>
</comment>
<dbReference type="InterPro" id="IPR000725">
    <property type="entry name" value="Olfact_rcpt"/>
</dbReference>
<organism evidence="10 11">
    <name type="scientific">Aquarana catesbeiana</name>
    <name type="common">American bullfrog</name>
    <name type="synonym">Rana catesbeiana</name>
    <dbReference type="NCBI Taxonomy" id="8400"/>
    <lineage>
        <taxon>Eukaryota</taxon>
        <taxon>Metazoa</taxon>
        <taxon>Chordata</taxon>
        <taxon>Craniata</taxon>
        <taxon>Vertebrata</taxon>
        <taxon>Euteleostomi</taxon>
        <taxon>Amphibia</taxon>
        <taxon>Batrachia</taxon>
        <taxon>Anura</taxon>
        <taxon>Neobatrachia</taxon>
        <taxon>Ranoidea</taxon>
        <taxon>Ranidae</taxon>
        <taxon>Aquarana</taxon>
    </lineage>
</organism>
<evidence type="ECO:0000256" key="4">
    <source>
        <dbReference type="ARBA" id="ARBA00023040"/>
    </source>
</evidence>
<evidence type="ECO:0008006" key="12">
    <source>
        <dbReference type="Google" id="ProtNLM"/>
    </source>
</evidence>
<evidence type="ECO:0000256" key="2">
    <source>
        <dbReference type="ARBA" id="ARBA00022692"/>
    </source>
</evidence>
<dbReference type="Proteomes" id="UP000228934">
    <property type="component" value="Unassembled WGS sequence"/>
</dbReference>
<reference evidence="11" key="1">
    <citation type="journal article" date="2017" name="Nat. Commun.">
        <title>The North American bullfrog draft genome provides insight into hormonal regulation of long noncoding RNA.</title>
        <authorList>
            <person name="Hammond S.A."/>
            <person name="Warren R.L."/>
            <person name="Vandervalk B.P."/>
            <person name="Kucuk E."/>
            <person name="Khan H."/>
            <person name="Gibb E.A."/>
            <person name="Pandoh P."/>
            <person name="Kirk H."/>
            <person name="Zhao Y."/>
            <person name="Jones M."/>
            <person name="Mungall A.J."/>
            <person name="Coope R."/>
            <person name="Pleasance S."/>
            <person name="Moore R.A."/>
            <person name="Holt R.A."/>
            <person name="Round J.M."/>
            <person name="Ohora S."/>
            <person name="Walle B.V."/>
            <person name="Veldhoen N."/>
            <person name="Helbing C.C."/>
            <person name="Birol I."/>
        </authorList>
    </citation>
    <scope>NUCLEOTIDE SEQUENCE [LARGE SCALE GENOMIC DNA]</scope>
</reference>
<evidence type="ECO:0000256" key="8">
    <source>
        <dbReference type="SAM" id="Phobius"/>
    </source>
</evidence>
<evidence type="ECO:0000313" key="10">
    <source>
        <dbReference type="EMBL" id="PIO27967.1"/>
    </source>
</evidence>
<keyword evidence="7" id="KW-0807">Transducer</keyword>
<dbReference type="Pfam" id="PF13853">
    <property type="entry name" value="7tm_4"/>
    <property type="match status" value="1"/>
</dbReference>
<dbReference type="EMBL" id="KV939875">
    <property type="protein sequence ID" value="PIO27967.1"/>
    <property type="molecule type" value="Genomic_DNA"/>
</dbReference>
<feature type="transmembrane region" description="Helical" evidence="8">
    <location>
        <begin position="110"/>
        <end position="129"/>
    </location>
</feature>
<name>A0A2G9RJB3_AQUCT</name>
<keyword evidence="6" id="KW-0675">Receptor</keyword>
<feature type="signal peptide" evidence="9">
    <location>
        <begin position="1"/>
        <end position="23"/>
    </location>
</feature>
<keyword evidence="4" id="KW-0297">G-protein coupled receptor</keyword>
<dbReference type="SUPFAM" id="SSF81321">
    <property type="entry name" value="Family A G protein-coupled receptor-like"/>
    <property type="match status" value="1"/>
</dbReference>
<dbReference type="Gene3D" id="1.20.1070.10">
    <property type="entry name" value="Rhodopsin 7-helix transmembrane proteins"/>
    <property type="match status" value="1"/>
</dbReference>
<keyword evidence="9" id="KW-0732">Signal</keyword>
<feature type="transmembrane region" description="Helical" evidence="8">
    <location>
        <begin position="81"/>
        <end position="98"/>
    </location>
</feature>
<dbReference type="AlphaFoldDB" id="A0A2G9RJB3"/>
<sequence>MTKKKYHGLVILSFSIGFVQSLAQTSSLFSLDFYHVYCDIPPLVRLFCSQTLHHCHPFLWVFLLLKFNAGRRKAFSTCSSHLTCVSIFYVTVFCTYLHPSSITLKKQEKVASVFYTVVTPMLHPLIYSLRNQEVKKAIIRLLQKSPH</sequence>
<accession>A0A2G9RJB3</accession>
<keyword evidence="11" id="KW-1185">Reference proteome</keyword>
<evidence type="ECO:0000256" key="7">
    <source>
        <dbReference type="ARBA" id="ARBA00023224"/>
    </source>
</evidence>
<protein>
    <recommendedName>
        <fullName evidence="12">G-protein coupled receptors family 1 profile domain-containing protein</fullName>
    </recommendedName>
</protein>
<evidence type="ECO:0000256" key="9">
    <source>
        <dbReference type="SAM" id="SignalP"/>
    </source>
</evidence>
<keyword evidence="2 8" id="KW-0812">Transmembrane</keyword>
<dbReference type="GO" id="GO:0004984">
    <property type="term" value="F:olfactory receptor activity"/>
    <property type="evidence" value="ECO:0007669"/>
    <property type="project" value="InterPro"/>
</dbReference>
<evidence type="ECO:0000256" key="3">
    <source>
        <dbReference type="ARBA" id="ARBA00022989"/>
    </source>
</evidence>
<dbReference type="GO" id="GO:0016020">
    <property type="term" value="C:membrane"/>
    <property type="evidence" value="ECO:0007669"/>
    <property type="project" value="UniProtKB-SubCell"/>
</dbReference>
<dbReference type="GO" id="GO:0004930">
    <property type="term" value="F:G protein-coupled receptor activity"/>
    <property type="evidence" value="ECO:0007669"/>
    <property type="project" value="UniProtKB-KW"/>
</dbReference>
<keyword evidence="3 8" id="KW-1133">Transmembrane helix</keyword>
<feature type="transmembrane region" description="Helical" evidence="8">
    <location>
        <begin position="51"/>
        <end position="69"/>
    </location>
</feature>
<gene>
    <name evidence="10" type="ORF">AB205_0012830</name>
</gene>
<evidence type="ECO:0000256" key="5">
    <source>
        <dbReference type="ARBA" id="ARBA00023136"/>
    </source>
</evidence>